<reference evidence="3" key="1">
    <citation type="journal article" date="2009" name="Rice">
        <title>De Novo Next Generation Sequencing of Plant Genomes.</title>
        <authorList>
            <person name="Rounsley S."/>
            <person name="Marri P.R."/>
            <person name="Yu Y."/>
            <person name="He R."/>
            <person name="Sisneros N."/>
            <person name="Goicoechea J.L."/>
            <person name="Lee S.J."/>
            <person name="Angelova A."/>
            <person name="Kudrna D."/>
            <person name="Luo M."/>
            <person name="Affourtit J."/>
            <person name="Desany B."/>
            <person name="Knight J."/>
            <person name="Niazi F."/>
            <person name="Egholm M."/>
            <person name="Wing R.A."/>
        </authorList>
    </citation>
    <scope>NUCLEOTIDE SEQUENCE [LARGE SCALE GENOMIC DNA]</scope>
    <source>
        <strain evidence="3">IRGC 105608</strain>
    </source>
</reference>
<name>A0A0D3HQ24_9ORYZ</name>
<dbReference type="PaxDb" id="65489-OBART11G23170.1"/>
<dbReference type="STRING" id="65489.A0A0D3HQ24"/>
<dbReference type="PANTHER" id="PTHR37736">
    <property type="entry name" value="GLYCINE-RICH PROTEIN"/>
    <property type="match status" value="1"/>
</dbReference>
<evidence type="ECO:0000313" key="4">
    <source>
        <dbReference type="Proteomes" id="UP000026960"/>
    </source>
</evidence>
<dbReference type="AlphaFoldDB" id="A0A0D3HQ24"/>
<proteinExistence type="predicted"/>
<dbReference type="HOGENOM" id="CLU_1191458_0_0_1"/>
<keyword evidence="4" id="KW-1185">Reference proteome</keyword>
<dbReference type="eggNOG" id="ENOG502QPNI">
    <property type="taxonomic scope" value="Eukaryota"/>
</dbReference>
<evidence type="ECO:0000313" key="2">
    <source>
        <dbReference type="EMBL" id="BBF89379.1"/>
    </source>
</evidence>
<reference evidence="3" key="2">
    <citation type="submission" date="2015-03" db="UniProtKB">
        <authorList>
            <consortium name="EnsemblPlants"/>
        </authorList>
    </citation>
    <scope>IDENTIFICATION</scope>
</reference>
<dbReference type="Proteomes" id="UP000026960">
    <property type="component" value="Chromosome 11"/>
</dbReference>
<sequence length="233" mass="24672">MRGGRASASLAWVGDCEGELSQVSAKLSPSFSSSLLCSSSTTAVEAGGPLSPDLGGAQARRHHRQWSFAWTPQPHPIAIPPTLITPSPSPNPTSPTGSSSLAPAVAAEATDGPTLNIISKQLRALWKKHNQILQMEESLTGGRKLNKEQEEVLRSKPIVIALIDELERMRALLAAALAEELSSCPAPSLSVTPSSSTSSGADLSVKDLLMLIYFGSLFDVKSQIEFVTTMLAR</sequence>
<dbReference type="PANTHER" id="PTHR37736:SF1">
    <property type="entry name" value="GLYCINE-RICH PROTEIN"/>
    <property type="match status" value="1"/>
</dbReference>
<accession>A0A0D3HQ24</accession>
<gene>
    <name evidence="2" type="primary">OBARTa0036G18.4</name>
</gene>
<feature type="region of interest" description="Disordered" evidence="1">
    <location>
        <begin position="80"/>
        <end position="103"/>
    </location>
</feature>
<dbReference type="EMBL" id="AP018855">
    <property type="protein sequence ID" value="BBF89379.1"/>
    <property type="molecule type" value="Genomic_DNA"/>
</dbReference>
<organism evidence="3">
    <name type="scientific">Oryza barthii</name>
    <dbReference type="NCBI Taxonomy" id="65489"/>
    <lineage>
        <taxon>Eukaryota</taxon>
        <taxon>Viridiplantae</taxon>
        <taxon>Streptophyta</taxon>
        <taxon>Embryophyta</taxon>
        <taxon>Tracheophyta</taxon>
        <taxon>Spermatophyta</taxon>
        <taxon>Magnoliopsida</taxon>
        <taxon>Liliopsida</taxon>
        <taxon>Poales</taxon>
        <taxon>Poaceae</taxon>
        <taxon>BOP clade</taxon>
        <taxon>Oryzoideae</taxon>
        <taxon>Oryzeae</taxon>
        <taxon>Oryzinae</taxon>
        <taxon>Oryza</taxon>
    </lineage>
</organism>
<evidence type="ECO:0000256" key="1">
    <source>
        <dbReference type="SAM" id="MobiDB-lite"/>
    </source>
</evidence>
<evidence type="ECO:0000313" key="3">
    <source>
        <dbReference type="EnsemblPlants" id="OBART11G23170.1"/>
    </source>
</evidence>
<dbReference type="Gramene" id="OBART11G23170.1">
    <property type="protein sequence ID" value="OBART11G23170.1"/>
    <property type="gene ID" value="OBART11G23170"/>
</dbReference>
<reference evidence="2" key="3">
    <citation type="submission" date="2018-08" db="EMBL/GenBank/DDBJ databases">
        <title>Oryza barthii genomic DNA, chromosome 11, BAC clone:OBARTa0036G18.</title>
        <authorList>
            <person name="Wu J."/>
            <person name="Kanamori H."/>
        </authorList>
    </citation>
    <scope>NUCLEOTIDE SEQUENCE</scope>
    <source>
        <strain evidence="2">W1588</strain>
    </source>
</reference>
<dbReference type="EnsemblPlants" id="OBART11G23170.1">
    <property type="protein sequence ID" value="OBART11G23170.1"/>
    <property type="gene ID" value="OBART11G23170"/>
</dbReference>
<protein>
    <submittedName>
        <fullName evidence="2 3">Uncharacterized protein</fullName>
    </submittedName>
</protein>